<dbReference type="OrthoDB" id="565247at2"/>
<dbReference type="EMBL" id="PVWK01000097">
    <property type="protein sequence ID" value="PSB27185.1"/>
    <property type="molecule type" value="Genomic_DNA"/>
</dbReference>
<sequence length="103" mass="11793">MRLSPTTCYYIRKLLCRFQGDVKGTAASKAVPTDALSNIDEVLQSLYPSVTEISSVIQRLESLVYLHKSIHAQTSLYANYVHELTKLEQQIFRLLAFRRLESD</sequence>
<accession>A0A2T1E375</accession>
<dbReference type="RefSeq" id="WP_106257486.1">
    <property type="nucleotide sequence ID" value="NZ_CAWNSW010000129.1"/>
</dbReference>
<keyword evidence="2" id="KW-1185">Reference proteome</keyword>
<dbReference type="AlphaFoldDB" id="A0A2T1E375"/>
<evidence type="ECO:0000313" key="1">
    <source>
        <dbReference type="EMBL" id="PSB27185.1"/>
    </source>
</evidence>
<reference evidence="1 2" key="2">
    <citation type="submission" date="2018-03" db="EMBL/GenBank/DDBJ databases">
        <title>The ancient ancestry and fast evolution of plastids.</title>
        <authorList>
            <person name="Moore K.R."/>
            <person name="Magnabosco C."/>
            <person name="Momper L."/>
            <person name="Gold D.A."/>
            <person name="Bosak T."/>
            <person name="Fournier G.P."/>
        </authorList>
    </citation>
    <scope>NUCLEOTIDE SEQUENCE [LARGE SCALE GENOMIC DNA]</scope>
    <source>
        <strain evidence="1 2">ULC18</strain>
    </source>
</reference>
<organism evidence="1 2">
    <name type="scientific">Stenomitos frigidus ULC18</name>
    <dbReference type="NCBI Taxonomy" id="2107698"/>
    <lineage>
        <taxon>Bacteria</taxon>
        <taxon>Bacillati</taxon>
        <taxon>Cyanobacteriota</taxon>
        <taxon>Cyanophyceae</taxon>
        <taxon>Leptolyngbyales</taxon>
        <taxon>Leptolyngbyaceae</taxon>
        <taxon>Stenomitos</taxon>
    </lineage>
</organism>
<dbReference type="Proteomes" id="UP000239576">
    <property type="component" value="Unassembled WGS sequence"/>
</dbReference>
<comment type="caution">
    <text evidence="1">The sequence shown here is derived from an EMBL/GenBank/DDBJ whole genome shotgun (WGS) entry which is preliminary data.</text>
</comment>
<gene>
    <name evidence="1" type="ORF">C7B82_17070</name>
</gene>
<evidence type="ECO:0000313" key="2">
    <source>
        <dbReference type="Proteomes" id="UP000239576"/>
    </source>
</evidence>
<protein>
    <submittedName>
        <fullName evidence="1">Uncharacterized protein</fullName>
    </submittedName>
</protein>
<proteinExistence type="predicted"/>
<name>A0A2T1E375_9CYAN</name>
<reference evidence="2" key="1">
    <citation type="submission" date="2018-02" db="EMBL/GenBank/DDBJ databases">
        <authorList>
            <person name="Moore K."/>
            <person name="Momper L."/>
        </authorList>
    </citation>
    <scope>NUCLEOTIDE SEQUENCE [LARGE SCALE GENOMIC DNA]</scope>
    <source>
        <strain evidence="2">ULC18</strain>
    </source>
</reference>